<keyword evidence="1" id="KW-0812">Transmembrane</keyword>
<evidence type="ECO:0000313" key="3">
    <source>
        <dbReference type="Proteomes" id="UP000190166"/>
    </source>
</evidence>
<evidence type="ECO:0008006" key="4">
    <source>
        <dbReference type="Google" id="ProtNLM"/>
    </source>
</evidence>
<feature type="transmembrane region" description="Helical" evidence="1">
    <location>
        <begin position="93"/>
        <end position="111"/>
    </location>
</feature>
<feature type="transmembrane region" description="Helical" evidence="1">
    <location>
        <begin position="42"/>
        <end position="62"/>
    </location>
</feature>
<dbReference type="Proteomes" id="UP000190166">
    <property type="component" value="Unassembled WGS sequence"/>
</dbReference>
<sequence>MKSETKLMLIKIIHTLIWLFFNFVIFYMLYAVLANKLDNRLWIGYGLVFLEGITLLIFKNTCPLTLIARKYSNSTKDNFDIYLPNWLAKFTKLIYTAIFIIIIVITIYQLLN</sequence>
<accession>A0A1T5N531</accession>
<evidence type="ECO:0000256" key="1">
    <source>
        <dbReference type="SAM" id="Phobius"/>
    </source>
</evidence>
<dbReference type="AlphaFoldDB" id="A0A1T5N531"/>
<gene>
    <name evidence="2" type="ORF">SAMN05660461_0440</name>
</gene>
<name>A0A1T5N531_9BACT</name>
<keyword evidence="3" id="KW-1185">Reference proteome</keyword>
<feature type="transmembrane region" description="Helical" evidence="1">
    <location>
        <begin position="12"/>
        <end position="30"/>
    </location>
</feature>
<proteinExistence type="predicted"/>
<protein>
    <recommendedName>
        <fullName evidence="4">DUF2784 domain-containing protein</fullName>
    </recommendedName>
</protein>
<dbReference type="STRING" id="393003.SAMN05660461_0440"/>
<keyword evidence="1" id="KW-1133">Transmembrane helix</keyword>
<reference evidence="2 3" key="1">
    <citation type="submission" date="2017-02" db="EMBL/GenBank/DDBJ databases">
        <authorList>
            <person name="Peterson S.W."/>
        </authorList>
    </citation>
    <scope>NUCLEOTIDE SEQUENCE [LARGE SCALE GENOMIC DNA]</scope>
    <source>
        <strain evidence="2 3">DSM 18108</strain>
    </source>
</reference>
<evidence type="ECO:0000313" key="2">
    <source>
        <dbReference type="EMBL" id="SKC95591.1"/>
    </source>
</evidence>
<keyword evidence="1" id="KW-0472">Membrane</keyword>
<dbReference type="EMBL" id="FUZZ01000001">
    <property type="protein sequence ID" value="SKC95591.1"/>
    <property type="molecule type" value="Genomic_DNA"/>
</dbReference>
<organism evidence="2 3">
    <name type="scientific">Chitinophaga ginsengisegetis</name>
    <dbReference type="NCBI Taxonomy" id="393003"/>
    <lineage>
        <taxon>Bacteria</taxon>
        <taxon>Pseudomonadati</taxon>
        <taxon>Bacteroidota</taxon>
        <taxon>Chitinophagia</taxon>
        <taxon>Chitinophagales</taxon>
        <taxon>Chitinophagaceae</taxon>
        <taxon>Chitinophaga</taxon>
    </lineage>
</organism>